<reference evidence="2 3" key="1">
    <citation type="submission" date="2015-01" db="EMBL/GenBank/DDBJ databases">
        <title>Vibrio sp. C5 JCM 19232 whole genome shotgun sequence.</title>
        <authorList>
            <person name="Sawabe T."/>
            <person name="Meirelles P."/>
            <person name="Feng G."/>
            <person name="Sayaka M."/>
            <person name="Hattori M."/>
            <person name="Ohkuma M."/>
        </authorList>
    </citation>
    <scope>NUCLEOTIDE SEQUENCE [LARGE SCALE GENOMIC DNA]</scope>
    <source>
        <strain evidence="2 3">JCM19232</strain>
    </source>
</reference>
<sequence>MTYKQTKKLSEKKKDAIKVGAGLLAGAFLPTHILPFVEPLLDVILSLFGA</sequence>
<evidence type="ECO:0000313" key="3">
    <source>
        <dbReference type="Proteomes" id="UP000031670"/>
    </source>
</evidence>
<name>A0A0B8PA13_9VIBR</name>
<evidence type="ECO:0000313" key="2">
    <source>
        <dbReference type="EMBL" id="GAM63650.1"/>
    </source>
</evidence>
<evidence type="ECO:0000256" key="1">
    <source>
        <dbReference type="SAM" id="Phobius"/>
    </source>
</evidence>
<reference evidence="2 3" key="2">
    <citation type="submission" date="2015-01" db="EMBL/GenBank/DDBJ databases">
        <authorList>
            <consortium name="NBRP consortium"/>
            <person name="Sawabe T."/>
            <person name="Meirelles P."/>
            <person name="Feng G."/>
            <person name="Sayaka M."/>
            <person name="Hattori M."/>
            <person name="Ohkuma M."/>
        </authorList>
    </citation>
    <scope>NUCLEOTIDE SEQUENCE [LARGE SCALE GENOMIC DNA]</scope>
    <source>
        <strain evidence="2 3">JCM19232</strain>
    </source>
</reference>
<keyword evidence="1" id="KW-0812">Transmembrane</keyword>
<dbReference type="EMBL" id="BBSA01000009">
    <property type="protein sequence ID" value="GAM63650.1"/>
    <property type="molecule type" value="Genomic_DNA"/>
</dbReference>
<protein>
    <submittedName>
        <fullName evidence="2">Uncharacterized protein</fullName>
    </submittedName>
</protein>
<organism evidence="2 3">
    <name type="scientific">Vibrio ishigakensis</name>
    <dbReference type="NCBI Taxonomy" id="1481914"/>
    <lineage>
        <taxon>Bacteria</taxon>
        <taxon>Pseudomonadati</taxon>
        <taxon>Pseudomonadota</taxon>
        <taxon>Gammaproteobacteria</taxon>
        <taxon>Vibrionales</taxon>
        <taxon>Vibrionaceae</taxon>
        <taxon>Vibrio</taxon>
    </lineage>
</organism>
<keyword evidence="1" id="KW-1133">Transmembrane helix</keyword>
<gene>
    <name evidence="2" type="ORF">JCM19232_2630</name>
</gene>
<dbReference type="Proteomes" id="UP000031670">
    <property type="component" value="Unassembled WGS sequence"/>
</dbReference>
<proteinExistence type="predicted"/>
<dbReference type="AlphaFoldDB" id="A0A0B8PA13"/>
<feature type="transmembrane region" description="Helical" evidence="1">
    <location>
        <begin position="16"/>
        <end position="37"/>
    </location>
</feature>
<keyword evidence="1" id="KW-0472">Membrane</keyword>
<comment type="caution">
    <text evidence="2">The sequence shown here is derived from an EMBL/GenBank/DDBJ whole genome shotgun (WGS) entry which is preliminary data.</text>
</comment>
<accession>A0A0B8PA13</accession>